<name>A0A1Q9CEP6_SYMMI</name>
<evidence type="ECO:0000256" key="1">
    <source>
        <dbReference type="SAM" id="MobiDB-lite"/>
    </source>
</evidence>
<gene>
    <name evidence="3" type="ORF">AK812_SmicGene38067</name>
</gene>
<protein>
    <submittedName>
        <fullName evidence="3">Uncharacterized protein</fullName>
    </submittedName>
</protein>
<evidence type="ECO:0000313" key="4">
    <source>
        <dbReference type="Proteomes" id="UP000186817"/>
    </source>
</evidence>
<feature type="compositionally biased region" description="Basic and acidic residues" evidence="1">
    <location>
        <begin position="447"/>
        <end position="467"/>
    </location>
</feature>
<feature type="compositionally biased region" description="Pro residues" evidence="1">
    <location>
        <begin position="849"/>
        <end position="865"/>
    </location>
</feature>
<feature type="chain" id="PRO_5013385334" evidence="2">
    <location>
        <begin position="16"/>
        <end position="999"/>
    </location>
</feature>
<comment type="caution">
    <text evidence="3">The sequence shown here is derived from an EMBL/GenBank/DDBJ whole genome shotgun (WGS) entry which is preliminary data.</text>
</comment>
<feature type="compositionally biased region" description="Pro residues" evidence="1">
    <location>
        <begin position="808"/>
        <end position="818"/>
    </location>
</feature>
<organism evidence="3 4">
    <name type="scientific">Symbiodinium microadriaticum</name>
    <name type="common">Dinoflagellate</name>
    <name type="synonym">Zooxanthella microadriatica</name>
    <dbReference type="NCBI Taxonomy" id="2951"/>
    <lineage>
        <taxon>Eukaryota</taxon>
        <taxon>Sar</taxon>
        <taxon>Alveolata</taxon>
        <taxon>Dinophyceae</taxon>
        <taxon>Suessiales</taxon>
        <taxon>Symbiodiniaceae</taxon>
        <taxon>Symbiodinium</taxon>
    </lineage>
</organism>
<feature type="compositionally biased region" description="Low complexity" evidence="1">
    <location>
        <begin position="839"/>
        <end position="848"/>
    </location>
</feature>
<evidence type="ECO:0000313" key="3">
    <source>
        <dbReference type="EMBL" id="OLP81400.1"/>
    </source>
</evidence>
<feature type="region of interest" description="Disordered" evidence="1">
    <location>
        <begin position="445"/>
        <end position="598"/>
    </location>
</feature>
<sequence length="999" mass="108518">MLVFMFVLWKRTAQLHQFVAFMPGTLQGLQNAVGGLNDNIQALRAHVGQWQPADAPIASDHPNAEVANTMLCLDAKILDLNQETNKLRMAIQDIHHQAAMYQPGVTEESLLPLKELLTSMTEKHKKIAEALPLIHTLPALTKTCQSMGLETQSQFKMQETMSDGPLRQGRESLQVISGDNKSTHERITKLDDKLGKLDVLADELKGMLKQLSIDVHVTRTEMKTKLDSAHADLKSFYGELNSGIRGLNVLVPNAEPQIVAGHAQRLPGLRGPCKPSRNRADARCADYAGNGEQCRGASKYPYACSRVNYDDYHANAYAHGDCQIDMVGNPTPFRNVSTQAISKDDVVEIWDTVPPNLKYSDPKGGYASYTLPGQTVVWLVDVFGWTAFREGGTAEISRCQAAQSQNDVGGAGLLLNMCALRQRQRYIQSDEKAAAWGETAQTAVLQKDPKSVKDKKDKQRSKEGKPDKKNRKKVKEGKTIKEKHSKKKAKHDTTEGKDLPDATVERGTQSTKSTGGGAVDDEQPTINFPHDAGGNRDDDDNPITSDTLSQEMSWPGGSEGAHLTPPALVRRAQGGDTLPIRENFSTMRPEPGLSFTPQLLDPAARQRPHKEPDDEPQPLLQLDALQEIKAYIDDRSKVLQEVQKLLDTKTTPSTSTTPADLGPTLETALKPLSESLSTIDSATAGTARDLSNHMWESGGRHQAMETTLSGVHGMARDLQNRVGTTQRKLDDWVKSWSDSSGTTLDDSPGVVKCLCQLREHQDELARYNQATEALSSKVDSVADAVGAIATRVQNMQTLLDKMATSRPKAPPPAFPAPDIPATESAGPPPHQPPGNWHTSSPLPGSAPANPSPAPQGHPLTTPPAYIPSIGATIGAPQGMPSGANVINLSPPAQQDTVTVWMDGRAFQIPTTMVNWSHIGTAATMCWATLRWQSAGCLECCLRMGLAVTYCTSEPRKPMPALGLRRLVRCLCIGLAGIYSPCEPFFVAAMDAANMEHSGA</sequence>
<dbReference type="AlphaFoldDB" id="A0A1Q9CEP6"/>
<evidence type="ECO:0000256" key="2">
    <source>
        <dbReference type="SAM" id="SignalP"/>
    </source>
</evidence>
<feature type="compositionally biased region" description="Basic and acidic residues" evidence="1">
    <location>
        <begin position="491"/>
        <end position="504"/>
    </location>
</feature>
<keyword evidence="2" id="KW-0732">Signal</keyword>
<accession>A0A1Q9CEP6</accession>
<proteinExistence type="predicted"/>
<feature type="signal peptide" evidence="2">
    <location>
        <begin position="1"/>
        <end position="15"/>
    </location>
</feature>
<dbReference type="OrthoDB" id="10301303at2759"/>
<dbReference type="EMBL" id="LSRX01001283">
    <property type="protein sequence ID" value="OLP81400.1"/>
    <property type="molecule type" value="Genomic_DNA"/>
</dbReference>
<feature type="region of interest" description="Disordered" evidence="1">
    <location>
        <begin position="803"/>
        <end position="865"/>
    </location>
</feature>
<keyword evidence="4" id="KW-1185">Reference proteome</keyword>
<dbReference type="Proteomes" id="UP000186817">
    <property type="component" value="Unassembled WGS sequence"/>
</dbReference>
<reference evidence="3 4" key="1">
    <citation type="submission" date="2016-02" db="EMBL/GenBank/DDBJ databases">
        <title>Genome analysis of coral dinoflagellate symbionts highlights evolutionary adaptations to a symbiotic lifestyle.</title>
        <authorList>
            <person name="Aranda M."/>
            <person name="Li Y."/>
            <person name="Liew Y.J."/>
            <person name="Baumgarten S."/>
            <person name="Simakov O."/>
            <person name="Wilson M."/>
            <person name="Piel J."/>
            <person name="Ashoor H."/>
            <person name="Bougouffa S."/>
            <person name="Bajic V.B."/>
            <person name="Ryu T."/>
            <person name="Ravasi T."/>
            <person name="Bayer T."/>
            <person name="Micklem G."/>
            <person name="Kim H."/>
            <person name="Bhak J."/>
            <person name="Lajeunesse T.C."/>
            <person name="Voolstra C.R."/>
        </authorList>
    </citation>
    <scope>NUCLEOTIDE SEQUENCE [LARGE SCALE GENOMIC DNA]</scope>
    <source>
        <strain evidence="3 4">CCMP2467</strain>
    </source>
</reference>
<feature type="compositionally biased region" description="Polar residues" evidence="1">
    <location>
        <begin position="542"/>
        <end position="552"/>
    </location>
</feature>